<sequence length="100" mass="11300">MSEDFNLNSKNKPQKNPDEIGCRLDLFSSLGKGMLAMEAMRNAPGLTPLHFVNETHDEEMKSDSIDIKFSAIEGTKTLRNSAGLTPLRPLGRFTKEWYLR</sequence>
<name>A0A0N8KR93_9EURY</name>
<evidence type="ECO:0000313" key="1">
    <source>
        <dbReference type="EMBL" id="KPQ44298.1"/>
    </source>
</evidence>
<organism evidence="1 2">
    <name type="scientific">Candidatus Methanoperedens nitratireducens</name>
    <dbReference type="NCBI Taxonomy" id="1392998"/>
    <lineage>
        <taxon>Archaea</taxon>
        <taxon>Methanobacteriati</taxon>
        <taxon>Methanobacteriota</taxon>
        <taxon>Stenosarchaea group</taxon>
        <taxon>Methanomicrobia</taxon>
        <taxon>Methanosarcinales</taxon>
        <taxon>ANME-2 cluster</taxon>
        <taxon>Candidatus Methanoperedentaceae</taxon>
        <taxon>Candidatus Methanoperedens</taxon>
    </lineage>
</organism>
<dbReference type="Proteomes" id="UP000050360">
    <property type="component" value="Unassembled WGS sequence"/>
</dbReference>
<comment type="caution">
    <text evidence="1">The sequence shown here is derived from an EMBL/GenBank/DDBJ whole genome shotgun (WGS) entry which is preliminary data.</text>
</comment>
<protein>
    <submittedName>
        <fullName evidence="1">Uncharacterized protein</fullName>
    </submittedName>
</protein>
<evidence type="ECO:0000313" key="2">
    <source>
        <dbReference type="Proteomes" id="UP000050360"/>
    </source>
</evidence>
<reference evidence="1 2" key="1">
    <citation type="submission" date="2015-09" db="EMBL/GenBank/DDBJ databases">
        <title>A metagenomics-based metabolic model of nitrate-dependent anaerobic oxidation of methane by Methanoperedens-like archaea.</title>
        <authorList>
            <person name="Arshad A."/>
            <person name="Speth D.R."/>
            <person name="De Graaf R.M."/>
            <person name="Op Den Camp H.J."/>
            <person name="Jetten M.S."/>
            <person name="Welte C.U."/>
        </authorList>
    </citation>
    <scope>NUCLEOTIDE SEQUENCE [LARGE SCALE GENOMIC DNA]</scope>
</reference>
<proteinExistence type="predicted"/>
<accession>A0A0N8KR93</accession>
<dbReference type="EMBL" id="LKCM01000100">
    <property type="protein sequence ID" value="KPQ44298.1"/>
    <property type="molecule type" value="Genomic_DNA"/>
</dbReference>
<dbReference type="AlphaFoldDB" id="A0A0N8KR93"/>
<gene>
    <name evidence="1" type="ORF">MPEBLZ_01159</name>
</gene>